<dbReference type="InterPro" id="IPR041535">
    <property type="entry name" value="VbhA"/>
</dbReference>
<evidence type="ECO:0000259" key="1">
    <source>
        <dbReference type="Pfam" id="PF18495"/>
    </source>
</evidence>
<feature type="domain" description="Antitoxin VbhA" evidence="1">
    <location>
        <begin position="5"/>
        <end position="51"/>
    </location>
</feature>
<dbReference type="EMBL" id="JAKNHJ010000016">
    <property type="protein sequence ID" value="MCG4618415.1"/>
    <property type="molecule type" value="Genomic_DNA"/>
</dbReference>
<dbReference type="InterPro" id="IPR033788">
    <property type="entry name" value="VbhA-like"/>
</dbReference>
<dbReference type="Pfam" id="PF18495">
    <property type="entry name" value="VbhA"/>
    <property type="match status" value="1"/>
</dbReference>
<dbReference type="RefSeq" id="WP_024059763.1">
    <property type="nucleotide sequence ID" value="NZ_CBCTPO010000003.1"/>
</dbReference>
<dbReference type="Gene3D" id="1.10.8.1050">
    <property type="entry name" value="Antitoxin VbhA-like"/>
    <property type="match status" value="1"/>
</dbReference>
<dbReference type="Proteomes" id="UP001200537">
    <property type="component" value="Unassembled WGS sequence"/>
</dbReference>
<dbReference type="InterPro" id="IPR043038">
    <property type="entry name" value="VbhA_sf"/>
</dbReference>
<dbReference type="CDD" id="cd11586">
    <property type="entry name" value="VbhA_like"/>
    <property type="match status" value="1"/>
</dbReference>
<evidence type="ECO:0000313" key="2">
    <source>
        <dbReference type="EMBL" id="MCG4618415.1"/>
    </source>
</evidence>
<name>A0AAJ1EYC0_9ACTO</name>
<comment type="caution">
    <text evidence="2">The sequence shown here is derived from an EMBL/GenBank/DDBJ whole genome shotgun (WGS) entry which is preliminary data.</text>
</comment>
<organism evidence="2 3">
    <name type="scientific">Varibaculum cambriense</name>
    <dbReference type="NCBI Taxonomy" id="184870"/>
    <lineage>
        <taxon>Bacteria</taxon>
        <taxon>Bacillati</taxon>
        <taxon>Actinomycetota</taxon>
        <taxon>Actinomycetes</taxon>
        <taxon>Actinomycetales</taxon>
        <taxon>Actinomycetaceae</taxon>
        <taxon>Varibaculum</taxon>
    </lineage>
</organism>
<protein>
    <submittedName>
        <fullName evidence="2">Antitoxin VbhA family protein</fullName>
    </submittedName>
</protein>
<evidence type="ECO:0000313" key="3">
    <source>
        <dbReference type="Proteomes" id="UP001200537"/>
    </source>
</evidence>
<dbReference type="AlphaFoldDB" id="A0AAJ1EYC0"/>
<accession>A0AAJ1EYC0</accession>
<proteinExistence type="predicted"/>
<sequence length="62" mass="6983">MQLTRRGNVTRAIHSAELEDQTVSSDFLDAANEYIKGTINADELVERTKTRIMKRDSESAAK</sequence>
<reference evidence="2" key="1">
    <citation type="submission" date="2022-01" db="EMBL/GenBank/DDBJ databases">
        <title>Collection of gut derived symbiotic bacterial strains cultured from healthy donors.</title>
        <authorList>
            <person name="Lin H."/>
            <person name="Kohout C."/>
            <person name="Waligurski E."/>
            <person name="Pamer E.G."/>
        </authorList>
    </citation>
    <scope>NUCLEOTIDE SEQUENCE</scope>
    <source>
        <strain evidence="2">DFI.7.46</strain>
    </source>
</reference>
<gene>
    <name evidence="2" type="ORF">L0M99_07935</name>
</gene>